<gene>
    <name evidence="1" type="ORF">AS156_18695</name>
</gene>
<reference evidence="1 2" key="1">
    <citation type="submission" date="2015-11" db="EMBL/GenBank/DDBJ databases">
        <title>Draft Genome Sequence of the Strain BR 10303 (Bradyrhizobium sp.) isolated from nodules of Centrolobium paraense.</title>
        <authorList>
            <person name="Zelli J.E."/>
            <person name="Simoes-Araujo J.L."/>
            <person name="Barauna A.C."/>
            <person name="Silva K."/>
        </authorList>
    </citation>
    <scope>NUCLEOTIDE SEQUENCE [LARGE SCALE GENOMIC DNA]</scope>
    <source>
        <strain evidence="1 2">BR 10303</strain>
    </source>
</reference>
<comment type="caution">
    <text evidence="1">The sequence shown here is derived from an EMBL/GenBank/DDBJ whole genome shotgun (WGS) entry which is preliminary data.</text>
</comment>
<keyword evidence="2" id="KW-1185">Reference proteome</keyword>
<sequence>MKSRSEEVAQTFRLLRAFRSLRNPADRHRAVEMVEALLAKNDTQEMRYSTGDQTTHALDKL</sequence>
<evidence type="ECO:0000313" key="1">
    <source>
        <dbReference type="EMBL" id="KWV48500.1"/>
    </source>
</evidence>
<name>A0A120FJ38_9BRAD</name>
<dbReference type="AlphaFoldDB" id="A0A120FJ38"/>
<organism evidence="1 2">
    <name type="scientific">Bradyrhizobium macuxiense</name>
    <dbReference type="NCBI Taxonomy" id="1755647"/>
    <lineage>
        <taxon>Bacteria</taxon>
        <taxon>Pseudomonadati</taxon>
        <taxon>Pseudomonadota</taxon>
        <taxon>Alphaproteobacteria</taxon>
        <taxon>Hyphomicrobiales</taxon>
        <taxon>Nitrobacteraceae</taxon>
        <taxon>Bradyrhizobium</taxon>
    </lineage>
</organism>
<accession>A0A120FJ38</accession>
<evidence type="ECO:0000313" key="2">
    <source>
        <dbReference type="Proteomes" id="UP000057737"/>
    </source>
</evidence>
<protein>
    <submittedName>
        <fullName evidence="1">Uncharacterized protein</fullName>
    </submittedName>
</protein>
<dbReference type="Proteomes" id="UP000057737">
    <property type="component" value="Unassembled WGS sequence"/>
</dbReference>
<proteinExistence type="predicted"/>
<dbReference type="RefSeq" id="WP_066513528.1">
    <property type="nucleotide sequence ID" value="NZ_LNCU01000107.1"/>
</dbReference>
<dbReference type="EMBL" id="LNCU01000107">
    <property type="protein sequence ID" value="KWV48500.1"/>
    <property type="molecule type" value="Genomic_DNA"/>
</dbReference>